<protein>
    <recommendedName>
        <fullName evidence="3 8">Histidinol-phosphatase</fullName>
        <shortName evidence="8">HolPase</shortName>
        <ecNumber evidence="3 8">3.1.3.15</ecNumber>
    </recommendedName>
</protein>
<dbReference type="Gene3D" id="3.20.20.140">
    <property type="entry name" value="Metal-dependent hydrolases"/>
    <property type="match status" value="1"/>
</dbReference>
<evidence type="ECO:0000256" key="4">
    <source>
        <dbReference type="ARBA" id="ARBA00022605"/>
    </source>
</evidence>
<feature type="domain" description="PHP" evidence="9">
    <location>
        <begin position="16"/>
        <end position="158"/>
    </location>
</feature>
<dbReference type="EMBL" id="AP028055">
    <property type="protein sequence ID" value="BEG98292.1"/>
    <property type="molecule type" value="Genomic_DNA"/>
</dbReference>
<dbReference type="Proteomes" id="UP001496674">
    <property type="component" value="Chromosome"/>
</dbReference>
<comment type="catalytic activity">
    <reaction evidence="7 8">
        <text>L-histidinol phosphate + H2O = L-histidinol + phosphate</text>
        <dbReference type="Rhea" id="RHEA:14465"/>
        <dbReference type="ChEBI" id="CHEBI:15377"/>
        <dbReference type="ChEBI" id="CHEBI:43474"/>
        <dbReference type="ChEBI" id="CHEBI:57699"/>
        <dbReference type="ChEBI" id="CHEBI:57980"/>
        <dbReference type="EC" id="3.1.3.15"/>
    </reaction>
</comment>
<dbReference type="InterPro" id="IPR010140">
    <property type="entry name" value="Histidinol_P_phosphatase_HisJ"/>
</dbReference>
<evidence type="ECO:0000256" key="5">
    <source>
        <dbReference type="ARBA" id="ARBA00022801"/>
    </source>
</evidence>
<comment type="pathway">
    <text evidence="1 8">Amino-acid biosynthesis; L-histidine biosynthesis; L-histidine from 5-phospho-alpha-D-ribose 1-diphosphate: step 8/9.</text>
</comment>
<dbReference type="PANTHER" id="PTHR21039:SF0">
    <property type="entry name" value="HISTIDINOL-PHOSPHATASE"/>
    <property type="match status" value="1"/>
</dbReference>
<name>A0ABM8IFN5_9BACE</name>
<accession>A0ABM8IFN5</accession>
<keyword evidence="4 8" id="KW-0028">Amino-acid biosynthesis</keyword>
<sequence length="229" mass="26303">MEKENVSSYLDEFFKLKKIYKDKIELYIGLEIDYLDENSNPAAEYFQNLPLDYRIGSVHLLKDEKGEIVDIDCSKEVFKERLEKHFHNDLKTTVLAYYNQLMTMVGLGGFDIVGHADKIAYNASFCQVDVTAQEWYKQTVRELFAYIAEKGYMMEINTKAFHQLGVFYPSVTNFSLIREMNIPVLVNSDSHFPELVNDGRTEALQALKSAGINVVMELTGGVWQKALIL</sequence>
<dbReference type="EC" id="3.1.3.15" evidence="3 8"/>
<dbReference type="SUPFAM" id="SSF89550">
    <property type="entry name" value="PHP domain-like"/>
    <property type="match status" value="1"/>
</dbReference>
<evidence type="ECO:0000256" key="2">
    <source>
        <dbReference type="ARBA" id="ARBA00009152"/>
    </source>
</evidence>
<evidence type="ECO:0000313" key="11">
    <source>
        <dbReference type="Proteomes" id="UP001496674"/>
    </source>
</evidence>
<evidence type="ECO:0000256" key="1">
    <source>
        <dbReference type="ARBA" id="ARBA00004970"/>
    </source>
</evidence>
<evidence type="ECO:0000256" key="7">
    <source>
        <dbReference type="ARBA" id="ARBA00049158"/>
    </source>
</evidence>
<evidence type="ECO:0000256" key="6">
    <source>
        <dbReference type="ARBA" id="ARBA00023102"/>
    </source>
</evidence>
<comment type="similarity">
    <text evidence="2 8">Belongs to the PHP hydrolase family. HisK subfamily.</text>
</comment>
<evidence type="ECO:0000256" key="8">
    <source>
        <dbReference type="RuleBase" id="RU366003"/>
    </source>
</evidence>
<organism evidence="10 11">
    <name type="scientific">Bacteroides sedimenti</name>
    <dbReference type="NCBI Taxonomy" id="2136147"/>
    <lineage>
        <taxon>Bacteria</taxon>
        <taxon>Pseudomonadati</taxon>
        <taxon>Bacteroidota</taxon>
        <taxon>Bacteroidia</taxon>
        <taxon>Bacteroidales</taxon>
        <taxon>Bacteroidaceae</taxon>
        <taxon>Bacteroides</taxon>
    </lineage>
</organism>
<dbReference type="Pfam" id="PF02811">
    <property type="entry name" value="PHP"/>
    <property type="match status" value="1"/>
</dbReference>
<keyword evidence="5 8" id="KW-0378">Hydrolase</keyword>
<evidence type="ECO:0000256" key="3">
    <source>
        <dbReference type="ARBA" id="ARBA00013085"/>
    </source>
</evidence>
<reference evidence="10 11" key="1">
    <citation type="submission" date="2023-04" db="EMBL/GenBank/DDBJ databases">
        <title>Draft genome sequence of acteroides sedimenti strain YN3PY1.</title>
        <authorList>
            <person name="Yoshida N."/>
        </authorList>
    </citation>
    <scope>NUCLEOTIDE SEQUENCE [LARGE SCALE GENOMIC DNA]</scope>
    <source>
        <strain evidence="10 11">YN3PY1</strain>
    </source>
</reference>
<keyword evidence="6 8" id="KW-0368">Histidine biosynthesis</keyword>
<dbReference type="InterPro" id="IPR004013">
    <property type="entry name" value="PHP_dom"/>
</dbReference>
<dbReference type="PANTHER" id="PTHR21039">
    <property type="entry name" value="HISTIDINOL PHOSPHATASE-RELATED"/>
    <property type="match status" value="1"/>
</dbReference>
<evidence type="ECO:0000259" key="9">
    <source>
        <dbReference type="Pfam" id="PF02811"/>
    </source>
</evidence>
<proteinExistence type="inferred from homology"/>
<keyword evidence="11" id="KW-1185">Reference proteome</keyword>
<dbReference type="InterPro" id="IPR016195">
    <property type="entry name" value="Pol/histidinol_Pase-like"/>
</dbReference>
<gene>
    <name evidence="10" type="ORF">BSYN_05570</name>
</gene>
<evidence type="ECO:0000313" key="10">
    <source>
        <dbReference type="EMBL" id="BEG98292.1"/>
    </source>
</evidence>